<accession>A0AA40FNK6</accession>
<proteinExistence type="predicted"/>
<dbReference type="InterPro" id="IPR051437">
    <property type="entry name" value="TTLL_monoglycylase"/>
</dbReference>
<keyword evidence="2" id="KW-0963">Cytoplasm</keyword>
<name>A0AA40FNK6_9HYME</name>
<dbReference type="PROSITE" id="PS51221">
    <property type="entry name" value="TTL"/>
    <property type="match status" value="1"/>
</dbReference>
<keyword evidence="3" id="KW-0436">Ligase</keyword>
<sequence length="74" mass="8249">MKEMTQCRGQSQIDGMRNVWIIKPGDKSLGKGIVLKSSLQEILSKINQATKECTQYVVQKYIGKSLIDSTVAEC</sequence>
<dbReference type="GO" id="GO:0003341">
    <property type="term" value="P:cilium movement"/>
    <property type="evidence" value="ECO:0007669"/>
    <property type="project" value="TreeGrafter"/>
</dbReference>
<dbReference type="GO" id="GO:0015630">
    <property type="term" value="C:microtubule cytoskeleton"/>
    <property type="evidence" value="ECO:0007669"/>
    <property type="project" value="TreeGrafter"/>
</dbReference>
<dbReference type="Gene3D" id="3.30.1490.20">
    <property type="entry name" value="ATP-grasp fold, A domain"/>
    <property type="match status" value="1"/>
</dbReference>
<dbReference type="GO" id="GO:0005930">
    <property type="term" value="C:axoneme"/>
    <property type="evidence" value="ECO:0007669"/>
    <property type="project" value="TreeGrafter"/>
</dbReference>
<evidence type="ECO:0000313" key="7">
    <source>
        <dbReference type="Proteomes" id="UP001177670"/>
    </source>
</evidence>
<dbReference type="InterPro" id="IPR013815">
    <property type="entry name" value="ATP_grasp_subdomain_1"/>
</dbReference>
<comment type="subcellular location">
    <subcellularLocation>
        <location evidence="1">Cytoplasm</location>
    </subcellularLocation>
</comment>
<keyword evidence="4" id="KW-0547">Nucleotide-binding</keyword>
<keyword evidence="5" id="KW-0067">ATP-binding</keyword>
<dbReference type="Proteomes" id="UP001177670">
    <property type="component" value="Unassembled WGS sequence"/>
</dbReference>
<dbReference type="GO" id="GO:0005524">
    <property type="term" value="F:ATP binding"/>
    <property type="evidence" value="ECO:0007669"/>
    <property type="project" value="UniProtKB-KW"/>
</dbReference>
<evidence type="ECO:0000256" key="5">
    <source>
        <dbReference type="ARBA" id="ARBA00022840"/>
    </source>
</evidence>
<protein>
    <submittedName>
        <fullName evidence="6">Uncharacterized protein</fullName>
    </submittedName>
</protein>
<organism evidence="6 7">
    <name type="scientific">Melipona bicolor</name>
    <dbReference type="NCBI Taxonomy" id="60889"/>
    <lineage>
        <taxon>Eukaryota</taxon>
        <taxon>Metazoa</taxon>
        <taxon>Ecdysozoa</taxon>
        <taxon>Arthropoda</taxon>
        <taxon>Hexapoda</taxon>
        <taxon>Insecta</taxon>
        <taxon>Pterygota</taxon>
        <taxon>Neoptera</taxon>
        <taxon>Endopterygota</taxon>
        <taxon>Hymenoptera</taxon>
        <taxon>Apocrita</taxon>
        <taxon>Aculeata</taxon>
        <taxon>Apoidea</taxon>
        <taxon>Anthophila</taxon>
        <taxon>Apidae</taxon>
        <taxon>Melipona</taxon>
    </lineage>
</organism>
<dbReference type="PANTHER" id="PTHR45870">
    <property type="entry name" value="TUBULIN MONOGLYCYLASE TTLL3"/>
    <property type="match status" value="1"/>
</dbReference>
<dbReference type="AlphaFoldDB" id="A0AA40FNK6"/>
<evidence type="ECO:0000256" key="4">
    <source>
        <dbReference type="ARBA" id="ARBA00022741"/>
    </source>
</evidence>
<dbReference type="GO" id="GO:0070736">
    <property type="term" value="F:protein-glycine ligase activity, initiating"/>
    <property type="evidence" value="ECO:0007669"/>
    <property type="project" value="TreeGrafter"/>
</dbReference>
<evidence type="ECO:0000256" key="3">
    <source>
        <dbReference type="ARBA" id="ARBA00022598"/>
    </source>
</evidence>
<gene>
    <name evidence="6" type="ORF">K0M31_009650</name>
</gene>
<comment type="caution">
    <text evidence="6">The sequence shown here is derived from an EMBL/GenBank/DDBJ whole genome shotgun (WGS) entry which is preliminary data.</text>
</comment>
<evidence type="ECO:0000256" key="2">
    <source>
        <dbReference type="ARBA" id="ARBA00022490"/>
    </source>
</evidence>
<dbReference type="InterPro" id="IPR004344">
    <property type="entry name" value="TTL/TTLL_fam"/>
</dbReference>
<dbReference type="PANTHER" id="PTHR45870:SF2">
    <property type="entry name" value="TUBULIN MONOGLYCYLASE TTLL3"/>
    <property type="match status" value="1"/>
</dbReference>
<dbReference type="EMBL" id="JAHYIQ010000023">
    <property type="protein sequence ID" value="KAK1122428.1"/>
    <property type="molecule type" value="Genomic_DNA"/>
</dbReference>
<dbReference type="Pfam" id="PF03133">
    <property type="entry name" value="TTL"/>
    <property type="match status" value="1"/>
</dbReference>
<keyword evidence="7" id="KW-1185">Reference proteome</keyword>
<dbReference type="GO" id="GO:0060271">
    <property type="term" value="P:cilium assembly"/>
    <property type="evidence" value="ECO:0007669"/>
    <property type="project" value="TreeGrafter"/>
</dbReference>
<evidence type="ECO:0000313" key="6">
    <source>
        <dbReference type="EMBL" id="KAK1122428.1"/>
    </source>
</evidence>
<reference evidence="6" key="1">
    <citation type="submission" date="2021-10" db="EMBL/GenBank/DDBJ databases">
        <title>Melipona bicolor Genome sequencing and assembly.</title>
        <authorList>
            <person name="Araujo N.S."/>
            <person name="Arias M.C."/>
        </authorList>
    </citation>
    <scope>NUCLEOTIDE SEQUENCE</scope>
    <source>
        <strain evidence="6">USP_2M_L1-L4_2017</strain>
        <tissue evidence="6">Whole body</tissue>
    </source>
</reference>
<dbReference type="SUPFAM" id="SSF56059">
    <property type="entry name" value="Glutathione synthetase ATP-binding domain-like"/>
    <property type="match status" value="1"/>
</dbReference>
<evidence type="ECO:0000256" key="1">
    <source>
        <dbReference type="ARBA" id="ARBA00004496"/>
    </source>
</evidence>